<dbReference type="NCBIfam" id="TIGR01488">
    <property type="entry name" value="HAD-SF-IB"/>
    <property type="match status" value="1"/>
</dbReference>
<dbReference type="GO" id="GO:0006564">
    <property type="term" value="P:L-serine biosynthetic process"/>
    <property type="evidence" value="ECO:0007669"/>
    <property type="project" value="UniProtKB-KW"/>
</dbReference>
<keyword evidence="5" id="KW-0028">Amino-acid biosynthesis</keyword>
<evidence type="ECO:0000256" key="6">
    <source>
        <dbReference type="ARBA" id="ARBA00022723"/>
    </source>
</evidence>
<dbReference type="GO" id="GO:0000287">
    <property type="term" value="F:magnesium ion binding"/>
    <property type="evidence" value="ECO:0007669"/>
    <property type="project" value="TreeGrafter"/>
</dbReference>
<dbReference type="PANTHER" id="PTHR43344">
    <property type="entry name" value="PHOSPHOSERINE PHOSPHATASE"/>
    <property type="match status" value="1"/>
</dbReference>
<dbReference type="NCBIfam" id="TIGR00338">
    <property type="entry name" value="serB"/>
    <property type="match status" value="1"/>
</dbReference>
<dbReference type="Pfam" id="PF12710">
    <property type="entry name" value="HAD"/>
    <property type="match status" value="1"/>
</dbReference>
<keyword evidence="9" id="KW-0718">Serine biosynthesis</keyword>
<evidence type="ECO:0000313" key="12">
    <source>
        <dbReference type="EMBL" id="CAB4816097.1"/>
    </source>
</evidence>
<dbReference type="GO" id="GO:0036424">
    <property type="term" value="F:L-phosphoserine phosphatase activity"/>
    <property type="evidence" value="ECO:0007669"/>
    <property type="project" value="InterPro"/>
</dbReference>
<evidence type="ECO:0000256" key="5">
    <source>
        <dbReference type="ARBA" id="ARBA00022605"/>
    </source>
</evidence>
<evidence type="ECO:0000313" key="13">
    <source>
        <dbReference type="EMBL" id="CAB4876108.1"/>
    </source>
</evidence>
<gene>
    <name evidence="12" type="ORF">UFOPK3164_00069</name>
    <name evidence="13" type="ORF">UFOPK3427_01137</name>
    <name evidence="14" type="ORF">UFOPK4112_01004</name>
</gene>
<comment type="pathway">
    <text evidence="2">Amino-acid biosynthesis; L-serine biosynthesis; L-serine from 3-phospho-D-glycerate: step 3/3.</text>
</comment>
<accession>A0A6J6ZFF0</accession>
<dbReference type="SFLD" id="SFLDF00029">
    <property type="entry name" value="phosphoserine_phosphatase"/>
    <property type="match status" value="1"/>
</dbReference>
<evidence type="ECO:0000256" key="4">
    <source>
        <dbReference type="ARBA" id="ARBA00012640"/>
    </source>
</evidence>
<dbReference type="InterPro" id="IPR036412">
    <property type="entry name" value="HAD-like_sf"/>
</dbReference>
<organism evidence="12">
    <name type="scientific">freshwater metagenome</name>
    <dbReference type="NCBI Taxonomy" id="449393"/>
    <lineage>
        <taxon>unclassified sequences</taxon>
        <taxon>metagenomes</taxon>
        <taxon>ecological metagenomes</taxon>
    </lineage>
</organism>
<comment type="similarity">
    <text evidence="3">Belongs to the HAD-like hydrolase superfamily. SerB family.</text>
</comment>
<keyword evidence="7" id="KW-0378">Hydrolase</keyword>
<dbReference type="SFLD" id="SFLDG01137">
    <property type="entry name" value="C1.6.1:_Phosphoserine_Phosphat"/>
    <property type="match status" value="1"/>
</dbReference>
<sequence>MEPARFLLTVTGRDRPALAGTLFDALRTVCSEITDVGQITIRGHLVLCIEVQPCEGAGFDDLVAAVEESRITEDGTVDVEVTPTTERLTPKGRRMLVTLVAPAIDATKLGAVFLSIASCGGDVERIIRLADYPVQSYELLVRGPDHEQLRAALGQVAVEQALDVAVQRAGLHRRAKRLIVMDVDSTLLQGEVIDKLAGLCGCEAQVAAITEAAMAGEIDFAEALTQRVALLEGLAIEDVEALSAHLELMPGARTLIRTLQRLGYQTGVVSGGFSQVIAPVVEELGIDFSAANELEVADGKLTGKITGTLIDRAGKAAMLEHFAEQAGIPLSQSVAVGDGANDIDMLSAAGLGIAFNARPIVRLAADTALSVPYLDAVLFLLGISREEIEAADAERLLN</sequence>
<feature type="domain" description="Phosphoserine phosphatase ACT" evidence="11">
    <location>
        <begin position="100"/>
        <end position="167"/>
    </location>
</feature>
<dbReference type="EMBL" id="CAFABE010000002">
    <property type="protein sequence ID" value="CAB4816097.1"/>
    <property type="molecule type" value="Genomic_DNA"/>
</dbReference>
<dbReference type="UniPathway" id="UPA00135">
    <property type="reaction ID" value="UER00198"/>
</dbReference>
<comment type="cofactor">
    <cofactor evidence="1">
        <name>Mg(2+)</name>
        <dbReference type="ChEBI" id="CHEBI:18420"/>
    </cofactor>
</comment>
<protein>
    <recommendedName>
        <fullName evidence="4">phosphoserine phosphatase</fullName>
        <ecNumber evidence="4">3.1.3.3</ecNumber>
    </recommendedName>
    <alternativeName>
        <fullName evidence="10">O-phosphoserine phosphohydrolase</fullName>
    </alternativeName>
</protein>
<dbReference type="EMBL" id="CAFBLT010000001">
    <property type="protein sequence ID" value="CAB4876108.1"/>
    <property type="molecule type" value="Genomic_DNA"/>
</dbReference>
<evidence type="ECO:0000256" key="8">
    <source>
        <dbReference type="ARBA" id="ARBA00022842"/>
    </source>
</evidence>
<dbReference type="Pfam" id="PF21086">
    <property type="entry name" value="ACT_PSP_2"/>
    <property type="match status" value="1"/>
</dbReference>
<reference evidence="12" key="1">
    <citation type="submission" date="2020-05" db="EMBL/GenBank/DDBJ databases">
        <authorList>
            <person name="Chiriac C."/>
            <person name="Salcher M."/>
            <person name="Ghai R."/>
            <person name="Kavagutti S V."/>
        </authorList>
    </citation>
    <scope>NUCLEOTIDE SEQUENCE</scope>
</reference>
<dbReference type="GO" id="GO:0005737">
    <property type="term" value="C:cytoplasm"/>
    <property type="evidence" value="ECO:0007669"/>
    <property type="project" value="TreeGrafter"/>
</dbReference>
<name>A0A6J6ZFF0_9ZZZZ</name>
<keyword evidence="8" id="KW-0460">Magnesium</keyword>
<evidence type="ECO:0000256" key="3">
    <source>
        <dbReference type="ARBA" id="ARBA00009184"/>
    </source>
</evidence>
<dbReference type="InterPro" id="IPR050582">
    <property type="entry name" value="HAD-like_SerB"/>
</dbReference>
<evidence type="ECO:0000256" key="2">
    <source>
        <dbReference type="ARBA" id="ARBA00005135"/>
    </source>
</evidence>
<evidence type="ECO:0000256" key="1">
    <source>
        <dbReference type="ARBA" id="ARBA00001946"/>
    </source>
</evidence>
<dbReference type="Gene3D" id="3.40.50.1000">
    <property type="entry name" value="HAD superfamily/HAD-like"/>
    <property type="match status" value="1"/>
</dbReference>
<dbReference type="CDD" id="cd07500">
    <property type="entry name" value="HAD_PSP"/>
    <property type="match status" value="1"/>
</dbReference>
<evidence type="ECO:0000259" key="11">
    <source>
        <dbReference type="Pfam" id="PF21086"/>
    </source>
</evidence>
<dbReference type="InterPro" id="IPR004469">
    <property type="entry name" value="PSP"/>
</dbReference>
<dbReference type="AlphaFoldDB" id="A0A6J6ZFF0"/>
<dbReference type="EMBL" id="CAFBPM010000008">
    <property type="protein sequence ID" value="CAB5022467.1"/>
    <property type="molecule type" value="Genomic_DNA"/>
</dbReference>
<dbReference type="Gene3D" id="3.30.70.260">
    <property type="match status" value="2"/>
</dbReference>
<dbReference type="PANTHER" id="PTHR43344:SF2">
    <property type="entry name" value="PHOSPHOSERINE PHOSPHATASE"/>
    <property type="match status" value="1"/>
</dbReference>
<dbReference type="EC" id="3.1.3.3" evidence="4"/>
<dbReference type="SUPFAM" id="SSF56784">
    <property type="entry name" value="HAD-like"/>
    <property type="match status" value="1"/>
</dbReference>
<dbReference type="SFLD" id="SFLDS00003">
    <property type="entry name" value="Haloacid_Dehalogenase"/>
    <property type="match status" value="1"/>
</dbReference>
<dbReference type="InterPro" id="IPR023214">
    <property type="entry name" value="HAD_sf"/>
</dbReference>
<evidence type="ECO:0000256" key="10">
    <source>
        <dbReference type="ARBA" id="ARBA00031693"/>
    </source>
</evidence>
<keyword evidence="6" id="KW-0479">Metal-binding</keyword>
<dbReference type="Pfam" id="PF13740">
    <property type="entry name" value="ACT_6"/>
    <property type="match status" value="1"/>
</dbReference>
<evidence type="ECO:0000313" key="14">
    <source>
        <dbReference type="EMBL" id="CAB5022467.1"/>
    </source>
</evidence>
<dbReference type="InterPro" id="IPR049148">
    <property type="entry name" value="PSP_ACT"/>
</dbReference>
<evidence type="ECO:0000256" key="9">
    <source>
        <dbReference type="ARBA" id="ARBA00023299"/>
    </source>
</evidence>
<dbReference type="SFLD" id="SFLDG01136">
    <property type="entry name" value="C1.6:_Phosphoserine_Phosphatas"/>
    <property type="match status" value="1"/>
</dbReference>
<evidence type="ECO:0000256" key="7">
    <source>
        <dbReference type="ARBA" id="ARBA00022801"/>
    </source>
</evidence>
<proteinExistence type="inferred from homology"/>